<sequence length="416" mass="48659">MASILSISIRKGNTIGYLTGLCKVPKNHNVTQLAFMKRVALMEHIPKPPPYPYWKKQCNDLHMMFDPMSLRYDDNSKLIIVEGPPAVGKTKLCEEIAKEYGLLYMPPPTHDEIFINPYGFDVRSINSKLPPSFKHHDLNDFLKDPYHELTAVFQLGYFLMKFEQYLNALLHILASGQGVVLNRCIYTEAAFMHAMYNAGYISKPVVNNFERMRLNTFKFLLKPHLVIYLDASPEVTLERIKQRGNINEINSKVFTINYLSDLENATKQTCLGWLSSQTEIVTYDWNKAGNNMDIVYDIEQIDLEEDTSKQKFYDWLFSNSEHIIDCMALYQDKILIYNNIDGYIESEIPSELYSCTEERDEYDKEMEKIDSEQYLYGYNPKYDKIPIIKRPGIRLSLFRRTPRDFINCKYFSCHEM</sequence>
<evidence type="ECO:0000256" key="6">
    <source>
        <dbReference type="ARBA" id="ARBA00022448"/>
    </source>
</evidence>
<evidence type="ECO:0000256" key="12">
    <source>
        <dbReference type="ARBA" id="ARBA00023128"/>
    </source>
</evidence>
<evidence type="ECO:0000256" key="13">
    <source>
        <dbReference type="PIRNR" id="PIRNR000543"/>
    </source>
</evidence>
<organism evidence="15 16">
    <name type="scientific">Eufriesea mexicana</name>
    <dbReference type="NCBI Taxonomy" id="516756"/>
    <lineage>
        <taxon>Eukaryota</taxon>
        <taxon>Metazoa</taxon>
        <taxon>Ecdysozoa</taxon>
        <taxon>Arthropoda</taxon>
        <taxon>Hexapoda</taxon>
        <taxon>Insecta</taxon>
        <taxon>Pterygota</taxon>
        <taxon>Neoptera</taxon>
        <taxon>Endopterygota</taxon>
        <taxon>Hymenoptera</taxon>
        <taxon>Apocrita</taxon>
        <taxon>Aculeata</taxon>
        <taxon>Apoidea</taxon>
        <taxon>Anthophila</taxon>
        <taxon>Apidae</taxon>
        <taxon>Eufriesea</taxon>
    </lineage>
</organism>
<dbReference type="Pfam" id="PF01712">
    <property type="entry name" value="dNK"/>
    <property type="match status" value="1"/>
</dbReference>
<evidence type="ECO:0000256" key="2">
    <source>
        <dbReference type="ARBA" id="ARBA00003195"/>
    </source>
</evidence>
<dbReference type="GO" id="GO:0005759">
    <property type="term" value="C:mitochondrial matrix"/>
    <property type="evidence" value="ECO:0007669"/>
    <property type="project" value="UniProtKB-SubCell"/>
</dbReference>
<evidence type="ECO:0000256" key="11">
    <source>
        <dbReference type="ARBA" id="ARBA00022982"/>
    </source>
</evidence>
<dbReference type="SUPFAM" id="SSF52540">
    <property type="entry name" value="P-loop containing nucleoside triphosphate hydrolases"/>
    <property type="match status" value="1"/>
</dbReference>
<dbReference type="PIRSF" id="PIRSF000543">
    <property type="entry name" value="NADH_UQ_42KD"/>
    <property type="match status" value="1"/>
</dbReference>
<keyword evidence="6 13" id="KW-0813">Transport</keyword>
<dbReference type="PANTHER" id="PTHR10513">
    <property type="entry name" value="DEOXYNUCLEOSIDE KINASE"/>
    <property type="match status" value="1"/>
</dbReference>
<dbReference type="OrthoDB" id="17400at2759"/>
<evidence type="ECO:0000256" key="4">
    <source>
        <dbReference type="ARBA" id="ARBA00008606"/>
    </source>
</evidence>
<proteinExistence type="inferred from homology"/>
<keyword evidence="15" id="KW-0830">Ubiquinone</keyword>
<dbReference type="Proteomes" id="UP000250275">
    <property type="component" value="Unassembled WGS sequence"/>
</dbReference>
<keyword evidence="10" id="KW-0809">Transit peptide</keyword>
<keyword evidence="11 13" id="KW-0249">Electron transport</keyword>
<evidence type="ECO:0000259" key="14">
    <source>
        <dbReference type="Pfam" id="PF01712"/>
    </source>
</evidence>
<keyword evidence="16" id="KW-1185">Reference proteome</keyword>
<comment type="cofactor">
    <cofactor evidence="1 13">
        <name>FAD</name>
        <dbReference type="ChEBI" id="CHEBI:57692"/>
    </cofactor>
</comment>
<evidence type="ECO:0000256" key="9">
    <source>
        <dbReference type="ARBA" id="ARBA00022827"/>
    </source>
</evidence>
<dbReference type="AlphaFoldDB" id="A0A310SIP8"/>
<dbReference type="InterPro" id="IPR027417">
    <property type="entry name" value="P-loop_NTPase"/>
</dbReference>
<reference evidence="15 16" key="1">
    <citation type="submission" date="2015-07" db="EMBL/GenBank/DDBJ databases">
        <title>The genome of Eufriesea mexicana.</title>
        <authorList>
            <person name="Pan H."/>
            <person name="Kapheim K."/>
        </authorList>
    </citation>
    <scope>NUCLEOTIDE SEQUENCE [LARGE SCALE GENOMIC DNA]</scope>
    <source>
        <strain evidence="15">0111107269</strain>
        <tissue evidence="15">Whole body</tissue>
    </source>
</reference>
<keyword evidence="7 13" id="KW-0285">Flavoprotein</keyword>
<dbReference type="InterPro" id="IPR050566">
    <property type="entry name" value="Deoxyribonucleoside_kinase"/>
</dbReference>
<comment type="function">
    <text evidence="2 13">Accessory subunit of the mitochondrial membrane respiratory chain NADH dehydrogenase (Complex I), that is believed not to be involved in catalysis. Complex I functions in the transfer of electrons from NADH to the respiratory chain. The immediate electron acceptor for the enzyme is believed to be ubiquinone.</text>
</comment>
<evidence type="ECO:0000256" key="5">
    <source>
        <dbReference type="ARBA" id="ARBA00017279"/>
    </source>
</evidence>
<dbReference type="PANTHER" id="PTHR10513:SF15">
    <property type="entry name" value="NADH DEHYDROGENASE [UBIQUINONE] 1 ALPHA SUBCOMPLEX SUBUNIT 10, MITOCHONDRIAL"/>
    <property type="match status" value="1"/>
</dbReference>
<dbReference type="InterPro" id="IPR015828">
    <property type="entry name" value="NDUFA10"/>
</dbReference>
<dbReference type="InterPro" id="IPR031314">
    <property type="entry name" value="DNK_dom"/>
</dbReference>
<evidence type="ECO:0000256" key="8">
    <source>
        <dbReference type="ARBA" id="ARBA00022660"/>
    </source>
</evidence>
<comment type="similarity">
    <text evidence="4 13">Belongs to the complex I NDUFA10 subunit family.</text>
</comment>
<feature type="domain" description="Deoxynucleoside kinase" evidence="14">
    <location>
        <begin position="79"/>
        <end position="286"/>
    </location>
</feature>
<evidence type="ECO:0000256" key="10">
    <source>
        <dbReference type="ARBA" id="ARBA00022946"/>
    </source>
</evidence>
<dbReference type="EMBL" id="KQ762329">
    <property type="protein sequence ID" value="OAD55950.1"/>
    <property type="molecule type" value="Genomic_DNA"/>
</dbReference>
<keyword evidence="12 13" id="KW-0496">Mitochondrion</keyword>
<comment type="subcellular location">
    <subcellularLocation>
        <location evidence="3 13">Mitochondrion matrix</location>
    </subcellularLocation>
</comment>
<accession>A0A310SIP8</accession>
<keyword evidence="8 13" id="KW-0679">Respiratory chain</keyword>
<keyword evidence="9 13" id="KW-0274">FAD</keyword>
<dbReference type="GO" id="GO:0006120">
    <property type="term" value="P:mitochondrial electron transport, NADH to ubiquinone"/>
    <property type="evidence" value="ECO:0007669"/>
    <property type="project" value="InterPro"/>
</dbReference>
<evidence type="ECO:0000313" key="16">
    <source>
        <dbReference type="Proteomes" id="UP000250275"/>
    </source>
</evidence>
<evidence type="ECO:0000313" key="15">
    <source>
        <dbReference type="EMBL" id="OAD55950.1"/>
    </source>
</evidence>
<protein>
    <recommendedName>
        <fullName evidence="5 13">NADH dehydrogenase [ubiquinone] 1 alpha subcomplex subunit 10, mitochondrial</fullName>
    </recommendedName>
</protein>
<evidence type="ECO:0000256" key="7">
    <source>
        <dbReference type="ARBA" id="ARBA00022630"/>
    </source>
</evidence>
<name>A0A310SIP8_9HYME</name>
<gene>
    <name evidence="15" type="ORF">WN48_04075</name>
</gene>
<dbReference type="Gene3D" id="3.40.50.300">
    <property type="entry name" value="P-loop containing nucleotide triphosphate hydrolases"/>
    <property type="match status" value="1"/>
</dbReference>
<evidence type="ECO:0000256" key="3">
    <source>
        <dbReference type="ARBA" id="ARBA00004305"/>
    </source>
</evidence>
<evidence type="ECO:0000256" key="1">
    <source>
        <dbReference type="ARBA" id="ARBA00001974"/>
    </source>
</evidence>